<keyword evidence="1" id="KW-1133">Transmembrane helix</keyword>
<dbReference type="Pfam" id="PF10063">
    <property type="entry name" value="DUF2301"/>
    <property type="match status" value="1"/>
</dbReference>
<dbReference type="EMBL" id="JAEHOE010000118">
    <property type="protein sequence ID" value="KAG2486085.1"/>
    <property type="molecule type" value="Genomic_DNA"/>
</dbReference>
<keyword evidence="1" id="KW-0472">Membrane</keyword>
<proteinExistence type="predicted"/>
<evidence type="ECO:0000256" key="1">
    <source>
        <dbReference type="SAM" id="Phobius"/>
    </source>
</evidence>
<dbReference type="GO" id="GO:0009507">
    <property type="term" value="C:chloroplast"/>
    <property type="evidence" value="ECO:0007669"/>
    <property type="project" value="TreeGrafter"/>
</dbReference>
<dbReference type="PANTHER" id="PTHR36716">
    <property type="entry name" value="F3H9.20 PROTEIN"/>
    <property type="match status" value="1"/>
</dbReference>
<sequence length="275" mass="29464">MQLATRLNAARALPGCNNARAFSLPRTPVLPARRSLKSTHVARAADAGSEPVYQGRFGAWSVTDADRLEVVGYRLGISVTALAFLFSGAYALLPPDQEGLRGAMQPLLDPVALAGAAGMGASLQLIHIYLAPLKRALQVFWALGTAGAVYLALTQDTPVSLYVYEHPVWIWAVGPLFAALTGMAFKEGLCYGKWEAAGLFGATPLLVGGHLLGIFPENVERGLLASCMVLLGVFAARKYTQAYKDDIGDKSVFEFQKLPVEEQTAILQARGMLDD</sequence>
<dbReference type="InterPro" id="IPR019275">
    <property type="entry name" value="DUF2301"/>
</dbReference>
<dbReference type="PANTHER" id="PTHR36716:SF2">
    <property type="entry name" value="F3H9.20 PROTEIN"/>
    <property type="match status" value="1"/>
</dbReference>
<evidence type="ECO:0000313" key="2">
    <source>
        <dbReference type="EMBL" id="KAG2486085.1"/>
    </source>
</evidence>
<organism evidence="2 3">
    <name type="scientific">Edaphochlamys debaryana</name>
    <dbReference type="NCBI Taxonomy" id="47281"/>
    <lineage>
        <taxon>Eukaryota</taxon>
        <taxon>Viridiplantae</taxon>
        <taxon>Chlorophyta</taxon>
        <taxon>core chlorophytes</taxon>
        <taxon>Chlorophyceae</taxon>
        <taxon>CS clade</taxon>
        <taxon>Chlamydomonadales</taxon>
        <taxon>Chlamydomonadales incertae sedis</taxon>
        <taxon>Edaphochlamys</taxon>
    </lineage>
</organism>
<evidence type="ECO:0000313" key="3">
    <source>
        <dbReference type="Proteomes" id="UP000612055"/>
    </source>
</evidence>
<dbReference type="AlphaFoldDB" id="A0A836BRD9"/>
<keyword evidence="1" id="KW-0812">Transmembrane</keyword>
<gene>
    <name evidence="2" type="ORF">HYH03_015288</name>
</gene>
<feature type="transmembrane region" description="Helical" evidence="1">
    <location>
        <begin position="197"/>
        <end position="216"/>
    </location>
</feature>
<accession>A0A836BRD9</accession>
<dbReference type="OrthoDB" id="2020161at2759"/>
<feature type="transmembrane region" description="Helical" evidence="1">
    <location>
        <begin position="168"/>
        <end position="185"/>
    </location>
</feature>
<name>A0A836BRD9_9CHLO</name>
<feature type="transmembrane region" description="Helical" evidence="1">
    <location>
        <begin position="222"/>
        <end position="240"/>
    </location>
</feature>
<comment type="caution">
    <text evidence="2">The sequence shown here is derived from an EMBL/GenBank/DDBJ whole genome shotgun (WGS) entry which is preliminary data.</text>
</comment>
<protein>
    <recommendedName>
        <fullName evidence="4">Integral membrane protein</fullName>
    </recommendedName>
</protein>
<feature type="transmembrane region" description="Helical" evidence="1">
    <location>
        <begin position="71"/>
        <end position="91"/>
    </location>
</feature>
<keyword evidence="3" id="KW-1185">Reference proteome</keyword>
<feature type="transmembrane region" description="Helical" evidence="1">
    <location>
        <begin position="111"/>
        <end position="130"/>
    </location>
</feature>
<evidence type="ECO:0008006" key="4">
    <source>
        <dbReference type="Google" id="ProtNLM"/>
    </source>
</evidence>
<dbReference type="Proteomes" id="UP000612055">
    <property type="component" value="Unassembled WGS sequence"/>
</dbReference>
<feature type="transmembrane region" description="Helical" evidence="1">
    <location>
        <begin position="137"/>
        <end position="153"/>
    </location>
</feature>
<reference evidence="2" key="1">
    <citation type="journal article" date="2020" name="bioRxiv">
        <title>Comparative genomics of Chlamydomonas.</title>
        <authorList>
            <person name="Craig R.J."/>
            <person name="Hasan A.R."/>
            <person name="Ness R.W."/>
            <person name="Keightley P.D."/>
        </authorList>
    </citation>
    <scope>NUCLEOTIDE SEQUENCE</scope>
    <source>
        <strain evidence="2">CCAP 11/70</strain>
    </source>
</reference>